<dbReference type="RefSeq" id="WP_152262715.1">
    <property type="nucleotide sequence ID" value="NZ_VOKX01000009.1"/>
</dbReference>
<evidence type="ECO:0000313" key="3">
    <source>
        <dbReference type="Proteomes" id="UP000327000"/>
    </source>
</evidence>
<feature type="region of interest" description="Disordered" evidence="1">
    <location>
        <begin position="92"/>
        <end position="182"/>
    </location>
</feature>
<name>A0A5N5WCV8_STRMB</name>
<keyword evidence="3" id="KW-1185">Reference proteome</keyword>
<feature type="region of interest" description="Disordered" evidence="1">
    <location>
        <begin position="247"/>
        <end position="266"/>
    </location>
</feature>
<accession>A0A5N5WCV8</accession>
<dbReference type="Proteomes" id="UP000327000">
    <property type="component" value="Unassembled WGS sequence"/>
</dbReference>
<proteinExistence type="predicted"/>
<organism evidence="2 3">
    <name type="scientific">Streptomyces mobaraensis</name>
    <name type="common">Streptoverticillium mobaraense</name>
    <dbReference type="NCBI Taxonomy" id="35621"/>
    <lineage>
        <taxon>Bacteria</taxon>
        <taxon>Bacillati</taxon>
        <taxon>Actinomycetota</taxon>
        <taxon>Actinomycetes</taxon>
        <taxon>Kitasatosporales</taxon>
        <taxon>Streptomycetaceae</taxon>
        <taxon>Streptomyces</taxon>
    </lineage>
</organism>
<reference evidence="2 3" key="1">
    <citation type="journal article" date="2019" name="Microb. Cell Fact.">
        <title>Exploring novel herbicidin analogues by transcriptional regulator overexpression and MS/MS molecular networking.</title>
        <authorList>
            <person name="Shi Y."/>
            <person name="Gu R."/>
            <person name="Li Y."/>
            <person name="Wang X."/>
            <person name="Ren W."/>
            <person name="Li X."/>
            <person name="Wang L."/>
            <person name="Xie Y."/>
            <person name="Hong B."/>
        </authorList>
    </citation>
    <scope>NUCLEOTIDE SEQUENCE [LARGE SCALE GENOMIC DNA]</scope>
    <source>
        <strain evidence="2 3">US-43</strain>
    </source>
</reference>
<dbReference type="OrthoDB" id="3383452at2"/>
<feature type="compositionally biased region" description="Low complexity" evidence="1">
    <location>
        <begin position="247"/>
        <end position="257"/>
    </location>
</feature>
<feature type="compositionally biased region" description="Acidic residues" evidence="1">
    <location>
        <begin position="116"/>
        <end position="127"/>
    </location>
</feature>
<sequence>MPWVRFDDRFPSNRKVRLLSDSAFRLYVSAICWSAENLTDGVVTTKELRLVADVKSASRRAQELVDGGLWVPIPGTGWRIHDYHVYQPTAEQVRADRDAKTARQKRWRDKKRSDDTQPDEDPEEGDVDASTPPSRDASKDAAPRTRVPGPARPDPTRTYRGADVCAPRTGSTRDHPEAHTPIPAAFQPSRQSLAWAEHDGHLARLGGHDALTTVTASFIDWHTAKGTLAADPDALWRKWVREQRTAPTTATDTTVVPFPGTPPLSKTSQQRAALAAARELHRQKGMIQ</sequence>
<dbReference type="AlphaFoldDB" id="A0A5N5WCV8"/>
<comment type="caution">
    <text evidence="2">The sequence shown here is derived from an EMBL/GenBank/DDBJ whole genome shotgun (WGS) entry which is preliminary data.</text>
</comment>
<dbReference type="EMBL" id="VOKX01000009">
    <property type="protein sequence ID" value="KAB7850176.1"/>
    <property type="molecule type" value="Genomic_DNA"/>
</dbReference>
<evidence type="ECO:0000313" key="2">
    <source>
        <dbReference type="EMBL" id="KAB7850176.1"/>
    </source>
</evidence>
<protein>
    <submittedName>
        <fullName evidence="2">Uncharacterized protein</fullName>
    </submittedName>
</protein>
<gene>
    <name evidence="2" type="ORF">FRZ00_06145</name>
</gene>
<evidence type="ECO:0000256" key="1">
    <source>
        <dbReference type="SAM" id="MobiDB-lite"/>
    </source>
</evidence>